<feature type="chain" id="PRO_5045920940" evidence="3">
    <location>
        <begin position="28"/>
        <end position="300"/>
    </location>
</feature>
<keyword evidence="3" id="KW-0732">Signal</keyword>
<evidence type="ECO:0000313" key="4">
    <source>
        <dbReference type="EMBL" id="MBZ5715883.1"/>
    </source>
</evidence>
<keyword evidence="1 4" id="KW-0489">Methyltransferase</keyword>
<dbReference type="GO" id="GO:0032259">
    <property type="term" value="P:methylation"/>
    <property type="evidence" value="ECO:0007669"/>
    <property type="project" value="UniProtKB-KW"/>
</dbReference>
<keyword evidence="2" id="KW-0808">Transferase</keyword>
<evidence type="ECO:0000313" key="5">
    <source>
        <dbReference type="Proteomes" id="UP001139031"/>
    </source>
</evidence>
<dbReference type="PANTHER" id="PTHR43619:SF2">
    <property type="entry name" value="S-ADENOSYL-L-METHIONINE-DEPENDENT METHYLTRANSFERASES SUPERFAMILY PROTEIN"/>
    <property type="match status" value="1"/>
</dbReference>
<evidence type="ECO:0000256" key="3">
    <source>
        <dbReference type="SAM" id="SignalP"/>
    </source>
</evidence>
<dbReference type="RefSeq" id="WP_224197622.1">
    <property type="nucleotide sequence ID" value="NZ_JAIRAU010000059.1"/>
</dbReference>
<reference evidence="4" key="1">
    <citation type="submission" date="2021-08" db="EMBL/GenBank/DDBJ databases">
        <authorList>
            <person name="Stevens D.C."/>
        </authorList>
    </citation>
    <scope>NUCLEOTIDE SEQUENCE</scope>
    <source>
        <strain evidence="4">DSM 53165</strain>
    </source>
</reference>
<dbReference type="InterPro" id="IPR007213">
    <property type="entry name" value="Ppm1/Ppm2/Tcmp"/>
</dbReference>
<dbReference type="Pfam" id="PF04072">
    <property type="entry name" value="LCM"/>
    <property type="match status" value="1"/>
</dbReference>
<dbReference type="SUPFAM" id="SSF53335">
    <property type="entry name" value="S-adenosyl-L-methionine-dependent methyltransferases"/>
    <property type="match status" value="1"/>
</dbReference>
<dbReference type="EMBL" id="JAIRAU010000059">
    <property type="protein sequence ID" value="MBZ5715883.1"/>
    <property type="molecule type" value="Genomic_DNA"/>
</dbReference>
<accession>A0ABS7U5S9</accession>
<protein>
    <submittedName>
        <fullName evidence="4">Class I SAM-dependent methyltransferase</fullName>
    </submittedName>
</protein>
<evidence type="ECO:0000256" key="2">
    <source>
        <dbReference type="ARBA" id="ARBA00022679"/>
    </source>
</evidence>
<dbReference type="CDD" id="cd02440">
    <property type="entry name" value="AdoMet_MTases"/>
    <property type="match status" value="1"/>
</dbReference>
<dbReference type="Gene3D" id="3.40.50.150">
    <property type="entry name" value="Vaccinia Virus protein VP39"/>
    <property type="match status" value="1"/>
</dbReference>
<organism evidence="4 5">
    <name type="scientific">Nannocystis pusilla</name>
    <dbReference type="NCBI Taxonomy" id="889268"/>
    <lineage>
        <taxon>Bacteria</taxon>
        <taxon>Pseudomonadati</taxon>
        <taxon>Myxococcota</taxon>
        <taxon>Polyangia</taxon>
        <taxon>Nannocystales</taxon>
        <taxon>Nannocystaceae</taxon>
        <taxon>Nannocystis</taxon>
    </lineage>
</organism>
<gene>
    <name evidence="4" type="ORF">K7C98_42200</name>
</gene>
<dbReference type="GO" id="GO:0008168">
    <property type="term" value="F:methyltransferase activity"/>
    <property type="evidence" value="ECO:0007669"/>
    <property type="project" value="UniProtKB-KW"/>
</dbReference>
<comment type="caution">
    <text evidence="4">The sequence shown here is derived from an EMBL/GenBank/DDBJ whole genome shotgun (WGS) entry which is preliminary data.</text>
</comment>
<keyword evidence="5" id="KW-1185">Reference proteome</keyword>
<dbReference type="PANTHER" id="PTHR43619">
    <property type="entry name" value="S-ADENOSYL-L-METHIONINE-DEPENDENT METHYLTRANSFERASE YKTD-RELATED"/>
    <property type="match status" value="1"/>
</dbReference>
<name>A0ABS7U5S9_9BACT</name>
<sequence length="300" mass="32306">MASPRPSRTALKIARFMLLIDAVPRFAGLLPVDAAAAVEGLLRASGAVRPRHIDMMRRPATFRMYRFIEGMLGRGQLLWFGVRKRWMADSVESAIAAGATQLLVVGAGFDPLAALVARRHPHVTCVEIDAPATAEPKRAGLQAAGLARDNLHVRAADLASRELADILREAPWRPDARSVVVAEGLLMYLDAAGVARFFAAVHATTGPGSRLACSLMDGDADDNPHIGALDWPIRLALRLVGEPLRWGVAPAKLPAFAAGAGYRVLDRPDAAALRDRLLAPLGLRDEPLLPYEHLALLERA</sequence>
<evidence type="ECO:0000256" key="1">
    <source>
        <dbReference type="ARBA" id="ARBA00022603"/>
    </source>
</evidence>
<dbReference type="InterPro" id="IPR029063">
    <property type="entry name" value="SAM-dependent_MTases_sf"/>
</dbReference>
<proteinExistence type="predicted"/>
<feature type="signal peptide" evidence="3">
    <location>
        <begin position="1"/>
        <end position="27"/>
    </location>
</feature>
<dbReference type="Proteomes" id="UP001139031">
    <property type="component" value="Unassembled WGS sequence"/>
</dbReference>